<keyword evidence="7 9" id="KW-0472">Membrane</keyword>
<dbReference type="GO" id="GO:0005886">
    <property type="term" value="C:plasma membrane"/>
    <property type="evidence" value="ECO:0007669"/>
    <property type="project" value="UniProtKB-SubCell"/>
</dbReference>
<evidence type="ECO:0000256" key="1">
    <source>
        <dbReference type="ARBA" id="ARBA00004651"/>
    </source>
</evidence>
<dbReference type="RefSeq" id="WP_074757354.1">
    <property type="nucleotide sequence ID" value="NZ_FNCO01000017.1"/>
</dbReference>
<dbReference type="STRING" id="89065.SAMN05216605_117146"/>
<keyword evidence="3" id="KW-1003">Cell membrane</keyword>
<feature type="transmembrane region" description="Helical" evidence="9">
    <location>
        <begin position="206"/>
        <end position="225"/>
    </location>
</feature>
<dbReference type="EMBL" id="FNCO01000017">
    <property type="protein sequence ID" value="SDI82053.1"/>
    <property type="molecule type" value="Genomic_DNA"/>
</dbReference>
<evidence type="ECO:0000256" key="6">
    <source>
        <dbReference type="ARBA" id="ARBA00023065"/>
    </source>
</evidence>
<organism evidence="10 11">
    <name type="scientific">Pseudomonas abietaniphila</name>
    <dbReference type="NCBI Taxonomy" id="89065"/>
    <lineage>
        <taxon>Bacteria</taxon>
        <taxon>Pseudomonadati</taxon>
        <taxon>Pseudomonadota</taxon>
        <taxon>Gammaproteobacteria</taxon>
        <taxon>Pseudomonadales</taxon>
        <taxon>Pseudomonadaceae</taxon>
        <taxon>Pseudomonas</taxon>
    </lineage>
</organism>
<evidence type="ECO:0000313" key="10">
    <source>
        <dbReference type="EMBL" id="SDI82053.1"/>
    </source>
</evidence>
<keyword evidence="2" id="KW-0813">Transport</keyword>
<comment type="subcellular location">
    <subcellularLocation>
        <location evidence="1">Cell membrane</location>
        <topology evidence="1">Multi-pass membrane protein</topology>
    </subcellularLocation>
</comment>
<evidence type="ECO:0000313" key="11">
    <source>
        <dbReference type="Proteomes" id="UP000182894"/>
    </source>
</evidence>
<evidence type="ECO:0000256" key="8">
    <source>
        <dbReference type="ARBA" id="ARBA00034708"/>
    </source>
</evidence>
<dbReference type="Proteomes" id="UP000182894">
    <property type="component" value="Unassembled WGS sequence"/>
</dbReference>
<feature type="transmembrane region" description="Helical" evidence="9">
    <location>
        <begin position="53"/>
        <end position="70"/>
    </location>
</feature>
<dbReference type="PANTHER" id="PTHR33281">
    <property type="entry name" value="UPF0187 PROTEIN YNEE"/>
    <property type="match status" value="1"/>
</dbReference>
<evidence type="ECO:0000256" key="3">
    <source>
        <dbReference type="ARBA" id="ARBA00022475"/>
    </source>
</evidence>
<evidence type="ECO:0000256" key="5">
    <source>
        <dbReference type="ARBA" id="ARBA00022989"/>
    </source>
</evidence>
<keyword evidence="4 9" id="KW-0812">Transmembrane</keyword>
<gene>
    <name evidence="10" type="ORF">SAMN05216605_117146</name>
</gene>
<name>A0A1G8NPB4_9PSED</name>
<dbReference type="OrthoDB" id="445589at2"/>
<sequence>MIVRPHPNLLNVLLALKGSIARRIAVRSLAVTLLAAFIVLIENLHPEYFSKVSAVPFTLLGLSLSIFMSFRNNACYDRWYEARKAWGDVITEIRSIIRETQVIKDVSVRRPVLRDLCGFAHALSATLRREDARKVAQPWLSRMPSEEGANFCDRVLREVGLQCSNASNSGQINEWRYTLLANHLSVISRAVTACERIKGTPLPFPYTLLLHRTIYLFCILLPFVIAEPLGWVTPLFMAIVSYTFFGLDAIGNELEDPFGFDENDLPLDALVRVIERDILDALGETPLPPLLEPVDFVLT</sequence>
<evidence type="ECO:0000256" key="7">
    <source>
        <dbReference type="ARBA" id="ARBA00023136"/>
    </source>
</evidence>
<evidence type="ECO:0000256" key="9">
    <source>
        <dbReference type="SAM" id="Phobius"/>
    </source>
</evidence>
<feature type="transmembrane region" description="Helical" evidence="9">
    <location>
        <begin position="24"/>
        <end position="41"/>
    </location>
</feature>
<evidence type="ECO:0000256" key="4">
    <source>
        <dbReference type="ARBA" id="ARBA00022692"/>
    </source>
</evidence>
<dbReference type="InterPro" id="IPR044669">
    <property type="entry name" value="YneE/VCCN1/2-like"/>
</dbReference>
<dbReference type="AlphaFoldDB" id="A0A1G8NPB4"/>
<dbReference type="Pfam" id="PF25539">
    <property type="entry name" value="Bestrophin_2"/>
    <property type="match status" value="1"/>
</dbReference>
<keyword evidence="11" id="KW-1185">Reference proteome</keyword>
<keyword evidence="6" id="KW-0406">Ion transport</keyword>
<proteinExistence type="inferred from homology"/>
<protein>
    <submittedName>
        <fullName evidence="10">Putative membrane protein</fullName>
    </submittedName>
</protein>
<dbReference type="PANTHER" id="PTHR33281:SF19">
    <property type="entry name" value="VOLTAGE-DEPENDENT ANION CHANNEL-FORMING PROTEIN YNEE"/>
    <property type="match status" value="1"/>
</dbReference>
<keyword evidence="5 9" id="KW-1133">Transmembrane helix</keyword>
<reference evidence="11" key="1">
    <citation type="submission" date="2016-10" db="EMBL/GenBank/DDBJ databases">
        <authorList>
            <person name="Varghese N."/>
            <person name="Submissions S."/>
        </authorList>
    </citation>
    <scope>NUCLEOTIDE SEQUENCE [LARGE SCALE GENOMIC DNA]</scope>
    <source>
        <strain evidence="11">ATCC 700689</strain>
    </source>
</reference>
<accession>A0A1G8NPB4</accession>
<comment type="similarity">
    <text evidence="8">Belongs to the anion channel-forming bestrophin (TC 1.A.46) family.</text>
</comment>
<evidence type="ECO:0000256" key="2">
    <source>
        <dbReference type="ARBA" id="ARBA00022448"/>
    </source>
</evidence>
<dbReference type="GO" id="GO:0005254">
    <property type="term" value="F:chloride channel activity"/>
    <property type="evidence" value="ECO:0007669"/>
    <property type="project" value="InterPro"/>
</dbReference>